<evidence type="ECO:0000313" key="1">
    <source>
        <dbReference type="EMBL" id="TVZ00313.1"/>
    </source>
</evidence>
<dbReference type="SUPFAM" id="SSF82171">
    <property type="entry name" value="DPP6 N-terminal domain-like"/>
    <property type="match status" value="1"/>
</dbReference>
<evidence type="ECO:0000313" key="2">
    <source>
        <dbReference type="Proteomes" id="UP000460272"/>
    </source>
</evidence>
<sequence length="427" mass="43984">MNAFLRGARPWLPLVLAFAVFAGLCMTVLTLLPGGPPSLSSPVAVSYSDPDPSSGVWSAYAQTTPASGPGFAGPRDVTIRKTGTAAVLATVSPPRPYATFAFVAGTGEPDRWIAGAQRGHPVRLDNSAQPVTLFLLAFHSTSRRVTVTRLPAPAMLASGLITDRSPLAVAGSASAGQLAAVTLSPDGRRLALLIITAAGYQVRVYPVGGGSTAGDTAKTWTELSAAGAAPATWAFSLNWLGDARTLAIGITDRGTATAIRGHSSVFWLDTARPAGALATAGTTVPLTFPAPTSTPTFGGPHAPNGCTGAPVPASDGRTVLCSGTAAFPVNMAGATSVGIWTFSARTGKLTDAWNQHTICCLLTSTDFPNILWVSPHGDSVIAAGMTMKNQGAQLFLRAPNGRLRQLPWSGLFHYPSVGNISEPSTAW</sequence>
<dbReference type="RefSeq" id="WP_145861020.1">
    <property type="nucleotide sequence ID" value="NZ_RPFW01000009.1"/>
</dbReference>
<name>A0A6P2BSR3_9ACTN</name>
<dbReference type="OrthoDB" id="236897at2"/>
<comment type="caution">
    <text evidence="1">The sequence shown here is derived from an EMBL/GenBank/DDBJ whole genome shotgun (WGS) entry which is preliminary data.</text>
</comment>
<protein>
    <recommendedName>
        <fullName evidence="3">WD40 repeat domain-containing protein</fullName>
    </recommendedName>
</protein>
<keyword evidence="2" id="KW-1185">Reference proteome</keyword>
<dbReference type="Proteomes" id="UP000460272">
    <property type="component" value="Unassembled WGS sequence"/>
</dbReference>
<dbReference type="EMBL" id="RPFW01000009">
    <property type="protein sequence ID" value="TVZ00313.1"/>
    <property type="molecule type" value="Genomic_DNA"/>
</dbReference>
<accession>A0A6P2BSR3</accession>
<organism evidence="1 2">
    <name type="scientific">Trebonia kvetii</name>
    <dbReference type="NCBI Taxonomy" id="2480626"/>
    <lineage>
        <taxon>Bacteria</taxon>
        <taxon>Bacillati</taxon>
        <taxon>Actinomycetota</taxon>
        <taxon>Actinomycetes</taxon>
        <taxon>Streptosporangiales</taxon>
        <taxon>Treboniaceae</taxon>
        <taxon>Trebonia</taxon>
    </lineage>
</organism>
<proteinExistence type="predicted"/>
<evidence type="ECO:0008006" key="3">
    <source>
        <dbReference type="Google" id="ProtNLM"/>
    </source>
</evidence>
<gene>
    <name evidence="1" type="ORF">EAS64_37370</name>
</gene>
<dbReference type="AlphaFoldDB" id="A0A6P2BSR3"/>
<reference evidence="1 2" key="1">
    <citation type="submission" date="2018-11" db="EMBL/GenBank/DDBJ databases">
        <title>Trebonia kvetii gen.nov., sp.nov., a novel acidophilic actinobacterium, and proposal of the new actinobacterial family Treboniaceae fam. nov.</title>
        <authorList>
            <person name="Rapoport D."/>
            <person name="Sagova-Mareckova M."/>
            <person name="Sedlacek I."/>
            <person name="Provaznik J."/>
            <person name="Kralova S."/>
            <person name="Pavlinic D."/>
            <person name="Benes V."/>
            <person name="Kopecky J."/>
        </authorList>
    </citation>
    <scope>NUCLEOTIDE SEQUENCE [LARGE SCALE GENOMIC DNA]</scope>
    <source>
        <strain evidence="1 2">15Tr583</strain>
    </source>
</reference>